<name>K9XSV0_STAC7</name>
<dbReference type="InterPro" id="IPR029058">
    <property type="entry name" value="AB_hydrolase_fold"/>
</dbReference>
<dbReference type="EMBL" id="CP003653">
    <property type="protein sequence ID" value="AFZ35608.1"/>
    <property type="molecule type" value="Genomic_DNA"/>
</dbReference>
<feature type="domain" description="Phospholipase/carboxylesterase/thioesterase" evidence="3">
    <location>
        <begin position="15"/>
        <end position="205"/>
    </location>
</feature>
<dbReference type="PANTHER" id="PTHR10655">
    <property type="entry name" value="LYSOPHOSPHOLIPASE-RELATED"/>
    <property type="match status" value="1"/>
</dbReference>
<dbReference type="InterPro" id="IPR050565">
    <property type="entry name" value="LYPA1-2/EST-like"/>
</dbReference>
<reference evidence="5" key="1">
    <citation type="journal article" date="2013" name="Proc. Natl. Acad. Sci. U.S.A.">
        <title>Improving the coverage of the cyanobacterial phylum using diversity-driven genome sequencing.</title>
        <authorList>
            <person name="Shih P.M."/>
            <person name="Wu D."/>
            <person name="Latifi A."/>
            <person name="Axen S.D."/>
            <person name="Fewer D.P."/>
            <person name="Talla E."/>
            <person name="Calteau A."/>
            <person name="Cai F."/>
            <person name="Tandeau de Marsac N."/>
            <person name="Rippka R."/>
            <person name="Herdman M."/>
            <person name="Sivonen K."/>
            <person name="Coursin T."/>
            <person name="Laurent T."/>
            <person name="Goodwin L."/>
            <person name="Nolan M."/>
            <person name="Davenport K.W."/>
            <person name="Han C.S."/>
            <person name="Rubin E.M."/>
            <person name="Eisen J.A."/>
            <person name="Woyke T."/>
            <person name="Gugger M."/>
            <person name="Kerfeld C.A."/>
        </authorList>
    </citation>
    <scope>NUCLEOTIDE SEQUENCE [LARGE SCALE GENOMIC DNA]</scope>
    <source>
        <strain evidence="5">ATCC 29371 / PCC 7437</strain>
    </source>
</reference>
<dbReference type="Pfam" id="PF02230">
    <property type="entry name" value="Abhydrolase_2"/>
    <property type="match status" value="1"/>
</dbReference>
<dbReference type="SUPFAM" id="SSF53474">
    <property type="entry name" value="alpha/beta-Hydrolases"/>
    <property type="match status" value="1"/>
</dbReference>
<sequence length="209" mass="22876">MKASKTLDAIVIAPEKGEKPTNLLVMLHGWGANLQDLAPLAQMLNLPGFEYIFPNAPFAHPQVPGGRAWYALETSEYDGLLESRAILFEWLQSLESSTGIPPEKTVLAGFSQGGAMTLDLGLSFPFAALCSLSGYLHYHPHQQDVFLPPTLIVHGKQDPVVPLQAAQTARDELAAIGLAIEYHELEMGHEILPLELDLIKQFITAQIKN</sequence>
<dbReference type="HOGENOM" id="CLU_049413_5_1_3"/>
<dbReference type="PATRIC" id="fig|111780.3.peg.2147"/>
<dbReference type="OrthoDB" id="9801763at2"/>
<gene>
    <name evidence="4" type="ordered locus">Sta7437_2056</name>
</gene>
<dbReference type="Proteomes" id="UP000010473">
    <property type="component" value="Chromosome"/>
</dbReference>
<dbReference type="GO" id="GO:0016787">
    <property type="term" value="F:hydrolase activity"/>
    <property type="evidence" value="ECO:0007669"/>
    <property type="project" value="UniProtKB-KW"/>
</dbReference>
<dbReference type="AlphaFoldDB" id="K9XSV0"/>
<organism evidence="4 5">
    <name type="scientific">Stanieria cyanosphaera (strain ATCC 29371 / PCC 7437)</name>
    <dbReference type="NCBI Taxonomy" id="111780"/>
    <lineage>
        <taxon>Bacteria</taxon>
        <taxon>Bacillati</taxon>
        <taxon>Cyanobacteriota</taxon>
        <taxon>Cyanophyceae</taxon>
        <taxon>Pleurocapsales</taxon>
        <taxon>Dermocarpellaceae</taxon>
        <taxon>Stanieria</taxon>
    </lineage>
</organism>
<evidence type="ECO:0000256" key="1">
    <source>
        <dbReference type="ARBA" id="ARBA00006499"/>
    </source>
</evidence>
<evidence type="ECO:0000259" key="3">
    <source>
        <dbReference type="Pfam" id="PF02230"/>
    </source>
</evidence>
<evidence type="ECO:0000256" key="2">
    <source>
        <dbReference type="ARBA" id="ARBA00022801"/>
    </source>
</evidence>
<protein>
    <submittedName>
        <fullName evidence="4">Phospholipase/Carboxylesterase</fullName>
    </submittedName>
</protein>
<proteinExistence type="inferred from homology"/>
<dbReference type="PANTHER" id="PTHR10655:SF17">
    <property type="entry name" value="LYSOPHOSPHOLIPASE-LIKE PROTEIN 1"/>
    <property type="match status" value="1"/>
</dbReference>
<dbReference type="ESTHER" id="stac7-k9xsv0">
    <property type="family name" value="LYsophospholipase_carboxylesterase"/>
</dbReference>
<accession>K9XSV0</accession>
<evidence type="ECO:0000313" key="4">
    <source>
        <dbReference type="EMBL" id="AFZ35608.1"/>
    </source>
</evidence>
<dbReference type="Gene3D" id="3.40.50.1820">
    <property type="entry name" value="alpha/beta hydrolase"/>
    <property type="match status" value="1"/>
</dbReference>
<evidence type="ECO:0000313" key="5">
    <source>
        <dbReference type="Proteomes" id="UP000010473"/>
    </source>
</evidence>
<keyword evidence="2" id="KW-0378">Hydrolase</keyword>
<keyword evidence="5" id="KW-1185">Reference proteome</keyword>
<dbReference type="eggNOG" id="COG0400">
    <property type="taxonomic scope" value="Bacteria"/>
</dbReference>
<dbReference type="KEGG" id="scs:Sta7437_2056"/>
<dbReference type="RefSeq" id="WP_015193276.1">
    <property type="nucleotide sequence ID" value="NC_019748.1"/>
</dbReference>
<dbReference type="InterPro" id="IPR003140">
    <property type="entry name" value="PLipase/COase/thioEstase"/>
</dbReference>
<comment type="similarity">
    <text evidence="1">Belongs to the AB hydrolase superfamily. AB hydrolase 2 family.</text>
</comment>